<sequence length="145" mass="16574">MKQSIIPDIKKNSEIQKYLEILSFKPASKSLDTLKTSVDEIFDLAMGNDAIEIMFGIFPEENNIFIFMYEEFNEINQEFINVVKEYEPIIKFYPLRTEKLSNSEISIDKPSLDIQVLGGDGLFTELKKCSAGFLAPANYETKSIL</sequence>
<keyword evidence="2" id="KW-1185">Reference proteome</keyword>
<dbReference type="EMBL" id="QKWP01000211">
    <property type="protein sequence ID" value="RIB24580.1"/>
    <property type="molecule type" value="Genomic_DNA"/>
</dbReference>
<reference evidence="1" key="1">
    <citation type="submission" date="2018-06" db="EMBL/GenBank/DDBJ databases">
        <title>Comparative genomics reveals the genomic features of Rhizophagus irregularis, R. cerebriforme, R. diaphanum and Gigaspora rosea, and their symbiotic lifestyle signature.</title>
        <authorList>
            <person name="Morin E."/>
            <person name="San Clemente H."/>
            <person name="Chen E.C.H."/>
            <person name="De La Providencia I."/>
            <person name="Hainaut M."/>
            <person name="Kuo A."/>
            <person name="Kohler A."/>
            <person name="Murat C."/>
            <person name="Tang N."/>
            <person name="Roy S."/>
            <person name="Loubradou J."/>
            <person name="Henrissat B."/>
            <person name="Grigoriev I.V."/>
            <person name="Corradi N."/>
            <person name="Roux C."/>
            <person name="Martin F.M."/>
        </authorList>
    </citation>
    <scope>NUCLEOTIDE SEQUENCE [LARGE SCALE GENOMIC DNA]</scope>
    <source>
        <strain evidence="1">DAOM 194757</strain>
    </source>
</reference>
<accession>A0A397VPZ4</accession>
<gene>
    <name evidence="1" type="ORF">C2G38_2031771</name>
</gene>
<protein>
    <submittedName>
        <fullName evidence="1">Uncharacterized protein</fullName>
    </submittedName>
</protein>
<dbReference type="Proteomes" id="UP000266673">
    <property type="component" value="Unassembled WGS sequence"/>
</dbReference>
<name>A0A397VPZ4_9GLOM</name>
<evidence type="ECO:0000313" key="1">
    <source>
        <dbReference type="EMBL" id="RIB24580.1"/>
    </source>
</evidence>
<dbReference type="AlphaFoldDB" id="A0A397VPZ4"/>
<organism evidence="1 2">
    <name type="scientific">Gigaspora rosea</name>
    <dbReference type="NCBI Taxonomy" id="44941"/>
    <lineage>
        <taxon>Eukaryota</taxon>
        <taxon>Fungi</taxon>
        <taxon>Fungi incertae sedis</taxon>
        <taxon>Mucoromycota</taxon>
        <taxon>Glomeromycotina</taxon>
        <taxon>Glomeromycetes</taxon>
        <taxon>Diversisporales</taxon>
        <taxon>Gigasporaceae</taxon>
        <taxon>Gigaspora</taxon>
    </lineage>
</organism>
<evidence type="ECO:0000313" key="2">
    <source>
        <dbReference type="Proteomes" id="UP000266673"/>
    </source>
</evidence>
<proteinExistence type="predicted"/>
<comment type="caution">
    <text evidence="1">The sequence shown here is derived from an EMBL/GenBank/DDBJ whole genome shotgun (WGS) entry which is preliminary data.</text>
</comment>